<organism evidence="4 5">
    <name type="scientific">candidate division KSB3 bacterium</name>
    <dbReference type="NCBI Taxonomy" id="2044937"/>
    <lineage>
        <taxon>Bacteria</taxon>
        <taxon>candidate division KSB3</taxon>
    </lineage>
</organism>
<feature type="transmembrane region" description="Helical" evidence="2">
    <location>
        <begin position="376"/>
        <end position="399"/>
    </location>
</feature>
<sequence length="422" mass="47433">MAHTLTLEDVRQKLKLVKAGDVGKNTPVTKAYSSTRVTALEDGFYLNRPDGGTIHYSEMSLLLVCRLDSDPDDWFVDVFVYGQAAPFRLSQNIINYRQFLPEISQRSKDNFFRFVLLLIERSDSIYIDENTLKFLKTTTPVSYPDFKLFEEYTRHIWGQLLHWMKFQCDSCGEVYWVDDAKVSPDGAKTKCIKCQHVITVTRRAQPQPLHVEQKNRKTVPCPHCQYENRAGVQFCVMCQEALVDFTSKANVQSPVSAPKSGSGKSDASDNEQPTEHGRHSSGKDRADMALVSDLPLQAQGKRIPTLSLGELDTALQNELNSVEQIFSWYSKFATFMKVLGFLFAAGGVLLAFYIYFAMAGPPPPNILMPEDRLNYSIIAVISGILASLISLVVGNIISLNLQIERNTKLTALLLQRLISKST</sequence>
<evidence type="ECO:0000313" key="4">
    <source>
        <dbReference type="EMBL" id="PID58793.1"/>
    </source>
</evidence>
<feature type="transmembrane region" description="Helical" evidence="2">
    <location>
        <begin position="338"/>
        <end position="356"/>
    </location>
</feature>
<dbReference type="NCBIfam" id="TIGR02098">
    <property type="entry name" value="MJ0042_CXXC"/>
    <property type="match status" value="1"/>
</dbReference>
<dbReference type="AlphaFoldDB" id="A0A2G6E9N4"/>
<protein>
    <recommendedName>
        <fullName evidence="3">Zinc finger/thioredoxin putative domain-containing protein</fullName>
    </recommendedName>
</protein>
<keyword evidence="2" id="KW-0812">Transmembrane</keyword>
<dbReference type="Proteomes" id="UP000229740">
    <property type="component" value="Unassembled WGS sequence"/>
</dbReference>
<dbReference type="Pfam" id="PF13717">
    <property type="entry name" value="Zn_ribbon_4"/>
    <property type="match status" value="1"/>
</dbReference>
<dbReference type="InterPro" id="IPR011723">
    <property type="entry name" value="Znf/thioredoxin_put"/>
</dbReference>
<feature type="region of interest" description="Disordered" evidence="1">
    <location>
        <begin position="252"/>
        <end position="284"/>
    </location>
</feature>
<evidence type="ECO:0000259" key="3">
    <source>
        <dbReference type="Pfam" id="PF13717"/>
    </source>
</evidence>
<gene>
    <name evidence="4" type="ORF">CSB45_01990</name>
</gene>
<dbReference type="EMBL" id="PDPS01000021">
    <property type="protein sequence ID" value="PID58793.1"/>
    <property type="molecule type" value="Genomic_DNA"/>
</dbReference>
<evidence type="ECO:0000313" key="5">
    <source>
        <dbReference type="Proteomes" id="UP000229740"/>
    </source>
</evidence>
<name>A0A2G6E9N4_9BACT</name>
<reference evidence="4 5" key="1">
    <citation type="submission" date="2017-10" db="EMBL/GenBank/DDBJ databases">
        <title>Novel microbial diversity and functional potential in the marine mammal oral microbiome.</title>
        <authorList>
            <person name="Dudek N.K."/>
            <person name="Sun C.L."/>
            <person name="Burstein D."/>
            <person name="Kantor R.S."/>
            <person name="Aliaga Goltsman D.S."/>
            <person name="Bik E.M."/>
            <person name="Thomas B.C."/>
            <person name="Banfield J.F."/>
            <person name="Relman D.A."/>
        </authorList>
    </citation>
    <scope>NUCLEOTIDE SEQUENCE [LARGE SCALE GENOMIC DNA]</scope>
    <source>
        <strain evidence="4">DOLZORAL124_49_17</strain>
    </source>
</reference>
<accession>A0A2G6E9N4</accession>
<feature type="domain" description="Zinc finger/thioredoxin putative" evidence="3">
    <location>
        <begin position="164"/>
        <end position="199"/>
    </location>
</feature>
<evidence type="ECO:0000256" key="1">
    <source>
        <dbReference type="SAM" id="MobiDB-lite"/>
    </source>
</evidence>
<comment type="caution">
    <text evidence="4">The sequence shown here is derived from an EMBL/GenBank/DDBJ whole genome shotgun (WGS) entry which is preliminary data.</text>
</comment>
<evidence type="ECO:0000256" key="2">
    <source>
        <dbReference type="SAM" id="Phobius"/>
    </source>
</evidence>
<proteinExistence type="predicted"/>
<keyword evidence="2" id="KW-0472">Membrane</keyword>
<keyword evidence="2" id="KW-1133">Transmembrane helix</keyword>
<feature type="compositionally biased region" description="Basic and acidic residues" evidence="1">
    <location>
        <begin position="273"/>
        <end position="284"/>
    </location>
</feature>